<accession>A0A0N0BND5</accession>
<keyword evidence="4" id="KW-1185">Reference proteome</keyword>
<proteinExistence type="inferred from homology"/>
<comment type="caution">
    <text evidence="3">The sequence shown here is derived from an EMBL/GenBank/DDBJ whole genome shotgun (WGS) entry which is preliminary data.</text>
</comment>
<dbReference type="PANTHER" id="PTHR42693:SF33">
    <property type="entry name" value="ARYLSULFATASE"/>
    <property type="match status" value="1"/>
</dbReference>
<gene>
    <name evidence="3" type="ORF">AMS69_16405</name>
</gene>
<protein>
    <submittedName>
        <fullName evidence="3">Sulfatase</fullName>
    </submittedName>
</protein>
<dbReference type="OrthoDB" id="3164at2157"/>
<dbReference type="PATRIC" id="fig|1705562.3.peg.4193"/>
<reference evidence="3 4" key="1">
    <citation type="submission" date="2015-08" db="EMBL/GenBank/DDBJ databases">
        <title>Genomes of Isolates from Cabo Rojo, PR.</title>
        <authorList>
            <person name="Sanchez-Nieves R.L."/>
            <person name="Montalvo-Rodriguez R."/>
        </authorList>
    </citation>
    <scope>NUCLEOTIDE SEQUENCE [LARGE SCALE GENOMIC DNA]</scope>
    <source>
        <strain evidence="3 4">SL3</strain>
    </source>
</reference>
<organism evidence="3 4">
    <name type="scientific">Haloarcula rubripromontorii</name>
    <dbReference type="NCBI Taxonomy" id="1705562"/>
    <lineage>
        <taxon>Archaea</taxon>
        <taxon>Methanobacteriati</taxon>
        <taxon>Methanobacteriota</taxon>
        <taxon>Stenosarchaea group</taxon>
        <taxon>Halobacteria</taxon>
        <taxon>Halobacteriales</taxon>
        <taxon>Haloarculaceae</taxon>
        <taxon>Haloarcula</taxon>
    </lineage>
</organism>
<dbReference type="EMBL" id="LIUF01000005">
    <property type="protein sequence ID" value="KOX92123.1"/>
    <property type="molecule type" value="Genomic_DNA"/>
</dbReference>
<comment type="similarity">
    <text evidence="1">Belongs to the sulfatase family.</text>
</comment>
<name>A0A0N0BND5_9EURY</name>
<dbReference type="AlphaFoldDB" id="A0A0N0BND5"/>
<dbReference type="InterPro" id="IPR000917">
    <property type="entry name" value="Sulfatase_N"/>
</dbReference>
<dbReference type="STRING" id="1705562.AMS69_16405"/>
<feature type="domain" description="Sulfatase N-terminal" evidence="2">
    <location>
        <begin position="24"/>
        <end position="262"/>
    </location>
</feature>
<dbReference type="SUPFAM" id="SSF53649">
    <property type="entry name" value="Alkaline phosphatase-like"/>
    <property type="match status" value="1"/>
</dbReference>
<dbReference type="RefSeq" id="WP_053969135.1">
    <property type="nucleotide sequence ID" value="NZ_LIUF01000005.1"/>
</dbReference>
<dbReference type="Gene3D" id="3.40.720.10">
    <property type="entry name" value="Alkaline Phosphatase, subunit A"/>
    <property type="match status" value="1"/>
</dbReference>
<dbReference type="GO" id="GO:0004065">
    <property type="term" value="F:arylsulfatase activity"/>
    <property type="evidence" value="ECO:0007669"/>
    <property type="project" value="TreeGrafter"/>
</dbReference>
<dbReference type="Proteomes" id="UP000037729">
    <property type="component" value="Unassembled WGS sequence"/>
</dbReference>
<sequence length="367" mass="41156">MRDVIFVTADSVRYDFVDAMEFVSTFSQHQGVTGAHYTRPSLASILTASYQGAIESRAMSPTVAEAFSRTGYTTIGLSSSPHTDPRFGFDAGFDVYENYCEAGNRGNPLRQFASQFDLIRKVYHRFRPPHAKLSNRLPDDELIDNAISAFNDESGPRFMWLHMMGTHRPYGLGDDAVPKEIDRKALFAPEKLSEADKKTITQKYRQTLSRADAEIERLVDSVDSSDPLVVFSSDHGDEFGEDGHYFHQPQRRRVVDALTTVPVATNDLSLCDPLSVLDIAPSLLGEVGGEIPAEWHGKDVRETPRDQTLTIAPWHGTTTVAWQDFETKIVSRDADVSMVRNGETVDVERDDVDEDLKQQMRDLGYVE</sequence>
<dbReference type="InterPro" id="IPR050738">
    <property type="entry name" value="Sulfatase"/>
</dbReference>
<evidence type="ECO:0000313" key="3">
    <source>
        <dbReference type="EMBL" id="KOX92123.1"/>
    </source>
</evidence>
<dbReference type="PANTHER" id="PTHR42693">
    <property type="entry name" value="ARYLSULFATASE FAMILY MEMBER"/>
    <property type="match status" value="1"/>
</dbReference>
<evidence type="ECO:0000259" key="2">
    <source>
        <dbReference type="Pfam" id="PF00884"/>
    </source>
</evidence>
<dbReference type="Pfam" id="PF00884">
    <property type="entry name" value="Sulfatase"/>
    <property type="match status" value="1"/>
</dbReference>
<dbReference type="InterPro" id="IPR017850">
    <property type="entry name" value="Alkaline_phosphatase_core_sf"/>
</dbReference>
<evidence type="ECO:0000256" key="1">
    <source>
        <dbReference type="ARBA" id="ARBA00008779"/>
    </source>
</evidence>
<evidence type="ECO:0000313" key="4">
    <source>
        <dbReference type="Proteomes" id="UP000037729"/>
    </source>
</evidence>